<dbReference type="InterPro" id="IPR037165">
    <property type="entry name" value="AldOxase/xan_DH_Mopterin-bd_sf"/>
</dbReference>
<dbReference type="OrthoDB" id="57164at2157"/>
<gene>
    <name evidence="2" type="ORF">GCM10009039_07620</name>
</gene>
<name>A0A830F3L6_9EURY</name>
<dbReference type="SUPFAM" id="SSF56003">
    <property type="entry name" value="Molybdenum cofactor-binding domain"/>
    <property type="match status" value="2"/>
</dbReference>
<keyword evidence="3" id="KW-1185">Reference proteome</keyword>
<dbReference type="Pfam" id="PF02738">
    <property type="entry name" value="MoCoBD_1"/>
    <property type="match status" value="1"/>
</dbReference>
<dbReference type="Pfam" id="PF20256">
    <property type="entry name" value="MoCoBD_2"/>
    <property type="match status" value="2"/>
</dbReference>
<dbReference type="SMART" id="SM01008">
    <property type="entry name" value="Ald_Xan_dh_C"/>
    <property type="match status" value="1"/>
</dbReference>
<dbReference type="InterPro" id="IPR008274">
    <property type="entry name" value="AldOxase/xan_DH_MoCoBD1"/>
</dbReference>
<sequence length="739" mass="79075">MTVPDLDVERRDLLKGAGGALVMGFSLGGAAESAAAAEGEAVPADLQSNPQLDSWLSINADGTVTVFSGKVPLGQGNATAFSQIAAEELDVDFSRTDLVAGDTERTPNEGYTAGSSSLEAGGTALRYAAAQAQGVILELAATRLGANAGDLTVEDGTINAPNGASITYWDLLGGRYLKRQAQPGVQPEPPNEYDTVGESVERIDIPDKVTGGKAYVQDMERPGMVHGRVVHPPSYGASLNSIDTESVASMPGVVEVVRDGRFLGVVAEKEHQAINAMEALDEAAEWSLPANFPDQDDLYDYLERGDADVSTVDKQGQGAAAIEGAAETYEATYKRPYTMHGSIGPSCAVAEIDGQGQLTVWTHSQGVFPLRESLSNLMNKPTEEIRCVHREGAGCYGHNGADDVAGEAALLSDAADGRPVRLQWMREDAHKWEPFGSAMLLKKRAGLDANGNIVGWSHDVHSYTHATRPPLEPLLPAWFLDSQNEEHSPTLNIGGYRDAVSDYSFEHSEVTNHFLENSPLRVSALRSLGSFGNTFANESFMSQLAHEAGRDPVDFRLDYIEDARTAAVLQRAANMAGWGDDDLGENRGRGVAVNRYENAKAYTALVVDVTVADDGTVSVDRAYAADDSGQIVNPDGLKNQIQGGVVQATSWTLKEDVDFTNTEVDEQDWQSYPILTFTEMPEVDVELIDRPGKPYLGSGETSQGVTPAAIANAVYDATGIRFHELPLTPERVKAGLSGE</sequence>
<dbReference type="PIRSF" id="PIRSF036389">
    <property type="entry name" value="IOR_B"/>
    <property type="match status" value="1"/>
</dbReference>
<feature type="domain" description="Aldehyde oxidase/xanthine dehydrogenase a/b hammerhead" evidence="1">
    <location>
        <begin position="210"/>
        <end position="290"/>
    </location>
</feature>
<evidence type="ECO:0000259" key="1">
    <source>
        <dbReference type="SMART" id="SM01008"/>
    </source>
</evidence>
<evidence type="ECO:0000313" key="3">
    <source>
        <dbReference type="Proteomes" id="UP000607197"/>
    </source>
</evidence>
<reference evidence="2" key="2">
    <citation type="submission" date="2020-09" db="EMBL/GenBank/DDBJ databases">
        <authorList>
            <person name="Sun Q."/>
            <person name="Ohkuma M."/>
        </authorList>
    </citation>
    <scope>NUCLEOTIDE SEQUENCE</scope>
    <source>
        <strain evidence="2">JCM 19596</strain>
    </source>
</reference>
<dbReference type="InterPro" id="IPR052516">
    <property type="entry name" value="N-heterocyclic_Hydroxylase"/>
</dbReference>
<reference evidence="2" key="1">
    <citation type="journal article" date="2014" name="Int. J. Syst. Evol. Microbiol.">
        <title>Complete genome sequence of Corynebacterium casei LMG S-19264T (=DSM 44701T), isolated from a smear-ripened cheese.</title>
        <authorList>
            <consortium name="US DOE Joint Genome Institute (JGI-PGF)"/>
            <person name="Walter F."/>
            <person name="Albersmeier A."/>
            <person name="Kalinowski J."/>
            <person name="Ruckert C."/>
        </authorList>
    </citation>
    <scope>NUCLEOTIDE SEQUENCE</scope>
    <source>
        <strain evidence="2">JCM 19596</strain>
    </source>
</reference>
<proteinExistence type="predicted"/>
<dbReference type="InterPro" id="IPR046867">
    <property type="entry name" value="AldOxase/xan_DH_MoCoBD2"/>
</dbReference>
<comment type="caution">
    <text evidence="2">The sequence shown here is derived from an EMBL/GenBank/DDBJ whole genome shotgun (WGS) entry which is preliminary data.</text>
</comment>
<dbReference type="EMBL" id="BMPG01000001">
    <property type="protein sequence ID" value="GGL51855.1"/>
    <property type="molecule type" value="Genomic_DNA"/>
</dbReference>
<organism evidence="2 3">
    <name type="scientific">Halocalculus aciditolerans</name>
    <dbReference type="NCBI Taxonomy" id="1383812"/>
    <lineage>
        <taxon>Archaea</taxon>
        <taxon>Methanobacteriati</taxon>
        <taxon>Methanobacteriota</taxon>
        <taxon>Stenosarchaea group</taxon>
        <taxon>Halobacteria</taxon>
        <taxon>Halobacteriales</taxon>
        <taxon>Halobacteriaceae</taxon>
        <taxon>Halocalculus</taxon>
    </lineage>
</organism>
<dbReference type="PROSITE" id="PS51318">
    <property type="entry name" value="TAT"/>
    <property type="match status" value="1"/>
</dbReference>
<dbReference type="AlphaFoldDB" id="A0A830F3L6"/>
<dbReference type="Gene3D" id="3.90.1170.50">
    <property type="entry name" value="Aldehyde oxidase/xanthine dehydrogenase, a/b hammerhead"/>
    <property type="match status" value="1"/>
</dbReference>
<dbReference type="InterPro" id="IPR000674">
    <property type="entry name" value="Ald_Oxase/Xan_DH_a/b"/>
</dbReference>
<dbReference type="PANTHER" id="PTHR47495">
    <property type="entry name" value="ALDEHYDE DEHYDROGENASE"/>
    <property type="match status" value="1"/>
</dbReference>
<dbReference type="InterPro" id="IPR006311">
    <property type="entry name" value="TAT_signal"/>
</dbReference>
<dbReference type="Gene3D" id="3.30.365.10">
    <property type="entry name" value="Aldehyde oxidase/xanthine dehydrogenase, molybdopterin binding domain"/>
    <property type="match status" value="4"/>
</dbReference>
<evidence type="ECO:0000313" key="2">
    <source>
        <dbReference type="EMBL" id="GGL51855.1"/>
    </source>
</evidence>
<dbReference type="InterPro" id="IPR012368">
    <property type="entry name" value="OxRdtase_Mopterin-bd_su_IorB"/>
</dbReference>
<dbReference type="Proteomes" id="UP000607197">
    <property type="component" value="Unassembled WGS sequence"/>
</dbReference>
<dbReference type="GO" id="GO:0016491">
    <property type="term" value="F:oxidoreductase activity"/>
    <property type="evidence" value="ECO:0007669"/>
    <property type="project" value="InterPro"/>
</dbReference>
<accession>A0A830F3L6</accession>
<dbReference type="PANTHER" id="PTHR47495:SF1">
    <property type="entry name" value="BLL3820 PROTEIN"/>
    <property type="match status" value="1"/>
</dbReference>
<dbReference type="RefSeq" id="WP_188976002.1">
    <property type="nucleotide sequence ID" value="NZ_BMPG01000001.1"/>
</dbReference>
<protein>
    <submittedName>
        <fullName evidence="2">Aldehyde dehydrogenase</fullName>
    </submittedName>
</protein>